<proteinExistence type="predicted"/>
<name>A0A8S1LGQ9_PARPR</name>
<sequence length="180" mass="21769">MLTQIIIQKVSILFHKYDKVNSYRFYLYLKERQHANQILYSNRKTHQIFNYKQYKQHDHQEQLSATFTKDKIVTLKNNLQLQFQLSQKIVEYTMIICSQLAFIYSKDYSMKKQKKALNNKKEIKFEILIVQKIFSYLHLPVNGIFVYKDGFCYLNPIFILDIHQHDLRSSQIRISLFQAM</sequence>
<dbReference type="AlphaFoldDB" id="A0A8S1LGQ9"/>
<gene>
    <name evidence="1" type="ORF">PPRIM_AZ9-3.1.T0380001</name>
</gene>
<evidence type="ECO:0000313" key="1">
    <source>
        <dbReference type="EMBL" id="CAD8065641.1"/>
    </source>
</evidence>
<evidence type="ECO:0000313" key="2">
    <source>
        <dbReference type="Proteomes" id="UP000688137"/>
    </source>
</evidence>
<reference evidence="1" key="1">
    <citation type="submission" date="2021-01" db="EMBL/GenBank/DDBJ databases">
        <authorList>
            <consortium name="Genoscope - CEA"/>
            <person name="William W."/>
        </authorList>
    </citation>
    <scope>NUCLEOTIDE SEQUENCE</scope>
</reference>
<organism evidence="1 2">
    <name type="scientific">Paramecium primaurelia</name>
    <dbReference type="NCBI Taxonomy" id="5886"/>
    <lineage>
        <taxon>Eukaryota</taxon>
        <taxon>Sar</taxon>
        <taxon>Alveolata</taxon>
        <taxon>Ciliophora</taxon>
        <taxon>Intramacronucleata</taxon>
        <taxon>Oligohymenophorea</taxon>
        <taxon>Peniculida</taxon>
        <taxon>Parameciidae</taxon>
        <taxon>Paramecium</taxon>
    </lineage>
</organism>
<dbReference type="Proteomes" id="UP000688137">
    <property type="component" value="Unassembled WGS sequence"/>
</dbReference>
<keyword evidence="2" id="KW-1185">Reference proteome</keyword>
<dbReference type="EMBL" id="CAJJDM010000037">
    <property type="protein sequence ID" value="CAD8065641.1"/>
    <property type="molecule type" value="Genomic_DNA"/>
</dbReference>
<accession>A0A8S1LGQ9</accession>
<comment type="caution">
    <text evidence="1">The sequence shown here is derived from an EMBL/GenBank/DDBJ whole genome shotgun (WGS) entry which is preliminary data.</text>
</comment>
<protein>
    <submittedName>
        <fullName evidence="1">Uncharacterized protein</fullName>
    </submittedName>
</protein>